<keyword evidence="6" id="KW-0547">Nucleotide-binding</keyword>
<dbReference type="GO" id="GO:0005524">
    <property type="term" value="F:ATP binding"/>
    <property type="evidence" value="ECO:0007669"/>
    <property type="project" value="UniProtKB-KW"/>
</dbReference>
<dbReference type="NCBIfam" id="TIGR00671">
    <property type="entry name" value="baf"/>
    <property type="match status" value="1"/>
</dbReference>
<dbReference type="NCBIfam" id="NF009848">
    <property type="entry name" value="PRK13318.1-6"/>
    <property type="match status" value="1"/>
</dbReference>
<comment type="subunit">
    <text evidence="3">Homodimer.</text>
</comment>
<evidence type="ECO:0000256" key="10">
    <source>
        <dbReference type="ARBA" id="ARBA00022993"/>
    </source>
</evidence>
<evidence type="ECO:0000256" key="12">
    <source>
        <dbReference type="ARBA" id="ARBA00040883"/>
    </source>
</evidence>
<evidence type="ECO:0000256" key="8">
    <source>
        <dbReference type="ARBA" id="ARBA00022840"/>
    </source>
</evidence>
<dbReference type="HAMAP" id="MF_01274">
    <property type="entry name" value="Pantothen_kinase_3"/>
    <property type="match status" value="1"/>
</dbReference>
<dbReference type="GO" id="GO:0004594">
    <property type="term" value="F:pantothenate kinase activity"/>
    <property type="evidence" value="ECO:0007669"/>
    <property type="project" value="InterPro"/>
</dbReference>
<organism evidence="13">
    <name type="scientific">bioreactor metagenome</name>
    <dbReference type="NCBI Taxonomy" id="1076179"/>
    <lineage>
        <taxon>unclassified sequences</taxon>
        <taxon>metagenomes</taxon>
        <taxon>ecological metagenomes</taxon>
    </lineage>
</organism>
<keyword evidence="5 13" id="KW-0808">Transferase</keyword>
<evidence type="ECO:0000256" key="9">
    <source>
        <dbReference type="ARBA" id="ARBA00022958"/>
    </source>
</evidence>
<evidence type="ECO:0000313" key="13">
    <source>
        <dbReference type="EMBL" id="MPL93948.1"/>
    </source>
</evidence>
<dbReference type="AlphaFoldDB" id="A0A644VRD0"/>
<comment type="caution">
    <text evidence="13">The sequence shown here is derived from an EMBL/GenBank/DDBJ whole genome shotgun (WGS) entry which is preliminary data.</text>
</comment>
<dbReference type="SUPFAM" id="SSF53067">
    <property type="entry name" value="Actin-like ATPase domain"/>
    <property type="match status" value="2"/>
</dbReference>
<comment type="subcellular location">
    <subcellularLocation>
        <location evidence="2">Cytoplasm</location>
    </subcellularLocation>
</comment>
<evidence type="ECO:0000256" key="4">
    <source>
        <dbReference type="ARBA" id="ARBA00022490"/>
    </source>
</evidence>
<comment type="cofactor">
    <cofactor evidence="1">
        <name>K(+)</name>
        <dbReference type="ChEBI" id="CHEBI:29103"/>
    </cofactor>
</comment>
<comment type="similarity">
    <text evidence="11">Belongs to the type III pantothenate kinase family.</text>
</comment>
<dbReference type="Pfam" id="PF03309">
    <property type="entry name" value="Pan_kinase"/>
    <property type="match status" value="1"/>
</dbReference>
<evidence type="ECO:0000256" key="6">
    <source>
        <dbReference type="ARBA" id="ARBA00022741"/>
    </source>
</evidence>
<keyword evidence="9" id="KW-0630">Potassium</keyword>
<dbReference type="InterPro" id="IPR043129">
    <property type="entry name" value="ATPase_NBD"/>
</dbReference>
<dbReference type="GO" id="GO:0005737">
    <property type="term" value="C:cytoplasm"/>
    <property type="evidence" value="ECO:0007669"/>
    <property type="project" value="UniProtKB-SubCell"/>
</dbReference>
<gene>
    <name evidence="13" type="primary">coaX_11</name>
    <name evidence="13" type="ORF">SDC9_40096</name>
</gene>
<evidence type="ECO:0000256" key="1">
    <source>
        <dbReference type="ARBA" id="ARBA00001958"/>
    </source>
</evidence>
<reference evidence="13" key="1">
    <citation type="submission" date="2019-08" db="EMBL/GenBank/DDBJ databases">
        <authorList>
            <person name="Kucharzyk K."/>
            <person name="Murdoch R.W."/>
            <person name="Higgins S."/>
            <person name="Loffler F."/>
        </authorList>
    </citation>
    <scope>NUCLEOTIDE SEQUENCE</scope>
</reference>
<sequence length="257" mass="27898">MLLVIDVGNTNVVAGVYEGEELLVHWRFSSDRSKTADEYGILLSSMFAYTHVDMTKVSAIIISTVVPPLLVPLCNMCKRYFDINPVVVGVGIKTGLVLRYDNPREIGADRIVNAVAAHTKYKDKGNLIIIDFGTATTFCALLPDGEYLGGAIAPGIGISTEALFQKAAKLPRIELKKPNKVICRNTVKAMQSGVIFGFVGQMDGIVARMKEELGGQAFVIATGGFANTMAAESEHVDVVESFLTLDGLRILYEHNKK</sequence>
<keyword evidence="10" id="KW-0173">Coenzyme A biosynthesis</keyword>
<keyword evidence="8" id="KW-0067">ATP-binding</keyword>
<evidence type="ECO:0000256" key="11">
    <source>
        <dbReference type="ARBA" id="ARBA00038036"/>
    </source>
</evidence>
<protein>
    <recommendedName>
        <fullName evidence="12">Type III pantothenate kinase</fullName>
    </recommendedName>
</protein>
<dbReference type="PANTHER" id="PTHR34265:SF1">
    <property type="entry name" value="TYPE III PANTOTHENATE KINASE"/>
    <property type="match status" value="1"/>
</dbReference>
<dbReference type="CDD" id="cd24015">
    <property type="entry name" value="ASKHA_NBD_PanK-III"/>
    <property type="match status" value="1"/>
</dbReference>
<name>A0A644VRD0_9ZZZZ</name>
<evidence type="ECO:0000256" key="5">
    <source>
        <dbReference type="ARBA" id="ARBA00022679"/>
    </source>
</evidence>
<proteinExistence type="inferred from homology"/>
<dbReference type="Gene3D" id="3.30.420.40">
    <property type="match status" value="2"/>
</dbReference>
<dbReference type="NCBIfam" id="NF009847">
    <property type="entry name" value="PRK13318.1-5"/>
    <property type="match status" value="1"/>
</dbReference>
<dbReference type="EMBL" id="VSSQ01000409">
    <property type="protein sequence ID" value="MPL93948.1"/>
    <property type="molecule type" value="Genomic_DNA"/>
</dbReference>
<evidence type="ECO:0000256" key="2">
    <source>
        <dbReference type="ARBA" id="ARBA00004496"/>
    </source>
</evidence>
<accession>A0A644VRD0</accession>
<keyword evidence="4" id="KW-0963">Cytoplasm</keyword>
<dbReference type="GO" id="GO:0015937">
    <property type="term" value="P:coenzyme A biosynthetic process"/>
    <property type="evidence" value="ECO:0007669"/>
    <property type="project" value="UniProtKB-KW"/>
</dbReference>
<keyword evidence="7 13" id="KW-0418">Kinase</keyword>
<evidence type="ECO:0000256" key="7">
    <source>
        <dbReference type="ARBA" id="ARBA00022777"/>
    </source>
</evidence>
<dbReference type="PANTHER" id="PTHR34265">
    <property type="entry name" value="TYPE III PANTOTHENATE KINASE"/>
    <property type="match status" value="1"/>
</dbReference>
<dbReference type="NCBIfam" id="NF009855">
    <property type="entry name" value="PRK13321.1"/>
    <property type="match status" value="1"/>
</dbReference>
<dbReference type="InterPro" id="IPR004619">
    <property type="entry name" value="Type_III_PanK"/>
</dbReference>
<evidence type="ECO:0000256" key="3">
    <source>
        <dbReference type="ARBA" id="ARBA00011738"/>
    </source>
</evidence>